<dbReference type="Pfam" id="PF01040">
    <property type="entry name" value="UbiA"/>
    <property type="match status" value="1"/>
</dbReference>
<feature type="transmembrane region" description="Helical" evidence="7">
    <location>
        <begin position="380"/>
        <end position="398"/>
    </location>
</feature>
<dbReference type="CDD" id="cd13958">
    <property type="entry name" value="PT_UbiA_chlorophyll"/>
    <property type="match status" value="1"/>
</dbReference>
<comment type="subcellular location">
    <subcellularLocation>
        <location evidence="1">Membrane</location>
        <topology evidence="1">Multi-pass membrane protein</topology>
    </subcellularLocation>
</comment>
<dbReference type="GO" id="GO:0046408">
    <property type="term" value="F:chlorophyll synthetase activity"/>
    <property type="evidence" value="ECO:0007669"/>
    <property type="project" value="InterPro"/>
</dbReference>
<keyword evidence="5" id="KW-0149">Chlorophyll biosynthesis</keyword>
<keyword evidence="4 7" id="KW-0472">Membrane</keyword>
<name>M1VMG3_CYAM1</name>
<dbReference type="AlphaFoldDB" id="M1VMG3"/>
<dbReference type="EMBL" id="AP006502">
    <property type="protein sequence ID" value="BAM83208.1"/>
    <property type="molecule type" value="Genomic_DNA"/>
</dbReference>
<reference evidence="8 9" key="1">
    <citation type="journal article" date="2004" name="Nature">
        <title>Genome sequence of the ultrasmall unicellular red alga Cyanidioschyzon merolae 10D.</title>
        <authorList>
            <person name="Matsuzaki M."/>
            <person name="Misumi O."/>
            <person name="Shin-i T."/>
            <person name="Maruyama S."/>
            <person name="Takahara M."/>
            <person name="Miyagishima S."/>
            <person name="Mori T."/>
            <person name="Nishida K."/>
            <person name="Yagisawa F."/>
            <person name="Nishida K."/>
            <person name="Yoshida Y."/>
            <person name="Nishimura Y."/>
            <person name="Nakao S."/>
            <person name="Kobayashi T."/>
            <person name="Momoyama Y."/>
            <person name="Higashiyama T."/>
            <person name="Minoda A."/>
            <person name="Sano M."/>
            <person name="Nomoto H."/>
            <person name="Oishi K."/>
            <person name="Hayashi H."/>
            <person name="Ohta F."/>
            <person name="Nishizaka S."/>
            <person name="Haga S."/>
            <person name="Miura S."/>
            <person name="Morishita T."/>
            <person name="Kabeya Y."/>
            <person name="Terasawa K."/>
            <person name="Suzuki Y."/>
            <person name="Ishii Y."/>
            <person name="Asakawa S."/>
            <person name="Takano H."/>
            <person name="Ohta N."/>
            <person name="Kuroiwa H."/>
            <person name="Tanaka K."/>
            <person name="Shimizu N."/>
            <person name="Sugano S."/>
            <person name="Sato N."/>
            <person name="Nozaki H."/>
            <person name="Ogasawara N."/>
            <person name="Kohara Y."/>
            <person name="Kuroiwa T."/>
        </authorList>
    </citation>
    <scope>NUCLEOTIDE SEQUENCE [LARGE SCALE GENOMIC DNA]</scope>
    <source>
        <strain evidence="8 9">10D</strain>
    </source>
</reference>
<evidence type="ECO:0000313" key="9">
    <source>
        <dbReference type="Proteomes" id="UP000007014"/>
    </source>
</evidence>
<dbReference type="eggNOG" id="ENOG502QQMP">
    <property type="taxonomic scope" value="Eukaryota"/>
</dbReference>
<feature type="transmembrane region" description="Helical" evidence="7">
    <location>
        <begin position="216"/>
        <end position="235"/>
    </location>
</feature>
<dbReference type="Proteomes" id="UP000007014">
    <property type="component" value="Chromosome 20"/>
</dbReference>
<dbReference type="STRING" id="280699.M1VMG3"/>
<dbReference type="HOGENOM" id="CLU_042598_1_0_1"/>
<dbReference type="InterPro" id="IPR044878">
    <property type="entry name" value="UbiA_sf"/>
</dbReference>
<dbReference type="InterPro" id="IPR050475">
    <property type="entry name" value="Prenyltransferase_related"/>
</dbReference>
<organism evidence="8 9">
    <name type="scientific">Cyanidioschyzon merolae (strain NIES-3377 / 10D)</name>
    <name type="common">Unicellular red alga</name>
    <dbReference type="NCBI Taxonomy" id="280699"/>
    <lineage>
        <taxon>Eukaryota</taxon>
        <taxon>Rhodophyta</taxon>
        <taxon>Bangiophyceae</taxon>
        <taxon>Cyanidiales</taxon>
        <taxon>Cyanidiaceae</taxon>
        <taxon>Cyanidioschyzon</taxon>
    </lineage>
</organism>
<dbReference type="InterPro" id="IPR006372">
    <property type="entry name" value="Chl_synth"/>
</dbReference>
<proteinExistence type="predicted"/>
<dbReference type="GeneID" id="16997793"/>
<dbReference type="GO" id="GO:0016020">
    <property type="term" value="C:membrane"/>
    <property type="evidence" value="ECO:0007669"/>
    <property type="project" value="UniProtKB-SubCell"/>
</dbReference>
<dbReference type="InterPro" id="IPR000537">
    <property type="entry name" value="UbiA_prenyltransferase"/>
</dbReference>
<reference evidence="8 9" key="2">
    <citation type="journal article" date="2007" name="BMC Biol.">
        <title>A 100%-complete sequence reveals unusually simple genomic features in the hot-spring red alga Cyanidioschyzon merolae.</title>
        <authorList>
            <person name="Nozaki H."/>
            <person name="Takano H."/>
            <person name="Misumi O."/>
            <person name="Terasawa K."/>
            <person name="Matsuzaki M."/>
            <person name="Maruyama S."/>
            <person name="Nishida K."/>
            <person name="Yagisawa F."/>
            <person name="Yoshida Y."/>
            <person name="Fujiwara T."/>
            <person name="Takio S."/>
            <person name="Tamura K."/>
            <person name="Chung S.J."/>
            <person name="Nakamura S."/>
            <person name="Kuroiwa H."/>
            <person name="Tanaka K."/>
            <person name="Sato N."/>
            <person name="Kuroiwa T."/>
        </authorList>
    </citation>
    <scope>NUCLEOTIDE SEQUENCE [LARGE SCALE GENOMIC DNA]</scope>
    <source>
        <strain evidence="8 9">10D</strain>
    </source>
</reference>
<feature type="transmembrane region" description="Helical" evidence="7">
    <location>
        <begin position="247"/>
        <end position="264"/>
    </location>
</feature>
<evidence type="ECO:0000313" key="8">
    <source>
        <dbReference type="EMBL" id="BAM83208.1"/>
    </source>
</evidence>
<accession>M1VMG3</accession>
<evidence type="ECO:0000256" key="5">
    <source>
        <dbReference type="ARBA" id="ARBA00023171"/>
    </source>
</evidence>
<dbReference type="RefSeq" id="XP_005539244.1">
    <property type="nucleotide sequence ID" value="XM_005539187.1"/>
</dbReference>
<dbReference type="GO" id="GO:0015995">
    <property type="term" value="P:chlorophyll biosynthetic process"/>
    <property type="evidence" value="ECO:0007669"/>
    <property type="project" value="UniProtKB-KW"/>
</dbReference>
<keyword evidence="2 7" id="KW-0812">Transmembrane</keyword>
<keyword evidence="9" id="KW-1185">Reference proteome</keyword>
<dbReference type="NCBIfam" id="NF005742">
    <property type="entry name" value="PRK07566.1"/>
    <property type="match status" value="1"/>
</dbReference>
<dbReference type="Gene3D" id="1.20.120.1780">
    <property type="entry name" value="UbiA prenyltransferase"/>
    <property type="match status" value="1"/>
</dbReference>
<dbReference type="Gene3D" id="1.10.357.140">
    <property type="entry name" value="UbiA prenyltransferase"/>
    <property type="match status" value="1"/>
</dbReference>
<feature type="transmembrane region" description="Helical" evidence="7">
    <location>
        <begin position="276"/>
        <end position="296"/>
    </location>
</feature>
<dbReference type="OMA" id="QDMYFLR"/>
<dbReference type="InterPro" id="IPR011799">
    <property type="entry name" value="ChlG"/>
</dbReference>
<sequence length="403" mass="43994">MVTPGFISSTVGARGMSSRSCKALALSRIPVLVTWRRTRLNAAKHRGGLRLSQKADDQASPSESKQKSEQSGALDGKQQTTGVNDSEQSLRQLLGMRGASKETNKWRIRLQLMKPITWIPLVWGVGCGAAASGQYQWNDPQDIAKLLLCMILSGPVLAGFTQTLNDWFDREIDAVNEPYRPIPSGAISEGEVVAQIWALLFAGLGLAYGLDLWQGHQFPRVLAVALFGTFLAYIYSAPPLKLKKNGWLGNYALGASYISLPWWAGQSLFSDNPLDWKIIALTLLYSFAGLGIAVINDFKSIEGDRRLGLASLPVMYGVDTAKWLSVGLIDIFQALVAAYLALVGETGYALALVAMILPQVYLQWKIFLPDPMQNDVKYQGAAQPFLVFGILITALAIGHHGQL</sequence>
<dbReference type="PANTHER" id="PTHR42723:SF1">
    <property type="entry name" value="CHLOROPHYLL SYNTHASE, CHLOROPLASTIC"/>
    <property type="match status" value="1"/>
</dbReference>
<gene>
    <name evidence="8" type="ORF">CYME_CMT220C</name>
</gene>
<dbReference type="KEGG" id="cme:CYME_CMT220C"/>
<dbReference type="OrthoDB" id="434972at2759"/>
<evidence type="ECO:0000256" key="7">
    <source>
        <dbReference type="SAM" id="Phobius"/>
    </source>
</evidence>
<protein>
    <submittedName>
        <fullName evidence="8">Chlorophyll a synthase</fullName>
    </submittedName>
</protein>
<evidence type="ECO:0000256" key="2">
    <source>
        <dbReference type="ARBA" id="ARBA00022692"/>
    </source>
</evidence>
<evidence type="ECO:0000256" key="3">
    <source>
        <dbReference type="ARBA" id="ARBA00022989"/>
    </source>
</evidence>
<dbReference type="Gramene" id="CMT220CT">
    <property type="protein sequence ID" value="CMT220CT"/>
    <property type="gene ID" value="CMT220C"/>
</dbReference>
<keyword evidence="3 7" id="KW-1133">Transmembrane helix</keyword>
<feature type="region of interest" description="Disordered" evidence="6">
    <location>
        <begin position="46"/>
        <end position="85"/>
    </location>
</feature>
<dbReference type="PANTHER" id="PTHR42723">
    <property type="entry name" value="CHLOROPHYLL SYNTHASE"/>
    <property type="match status" value="1"/>
</dbReference>
<evidence type="ECO:0000256" key="6">
    <source>
        <dbReference type="SAM" id="MobiDB-lite"/>
    </source>
</evidence>
<dbReference type="NCBIfam" id="TIGR01476">
    <property type="entry name" value="chlor_syn_BchG"/>
    <property type="match status" value="1"/>
</dbReference>
<dbReference type="NCBIfam" id="TIGR02056">
    <property type="entry name" value="ChlG"/>
    <property type="match status" value="1"/>
</dbReference>
<evidence type="ECO:0000256" key="4">
    <source>
        <dbReference type="ARBA" id="ARBA00023136"/>
    </source>
</evidence>
<evidence type="ECO:0000256" key="1">
    <source>
        <dbReference type="ARBA" id="ARBA00004141"/>
    </source>
</evidence>